<evidence type="ECO:0000256" key="7">
    <source>
        <dbReference type="ARBA" id="ARBA00023196"/>
    </source>
</evidence>
<accession>A0ABR5T2Q4</accession>
<dbReference type="EMBL" id="LNJQ01000004">
    <property type="protein sequence ID" value="KWZ37505.1"/>
    <property type="molecule type" value="Genomic_DNA"/>
</dbReference>
<evidence type="ECO:0000256" key="4">
    <source>
        <dbReference type="ARBA" id="ARBA00022448"/>
    </source>
</evidence>
<comment type="function">
    <text evidence="1 8">Produces ATP from ADP in the presence of a proton gradient across the membrane.</text>
</comment>
<evidence type="ECO:0000256" key="2">
    <source>
        <dbReference type="ARBA" id="ARBA00004184"/>
    </source>
</evidence>
<evidence type="ECO:0000313" key="11">
    <source>
        <dbReference type="Proteomes" id="UP000070255"/>
    </source>
</evidence>
<dbReference type="RefSeq" id="WP_038749329.1">
    <property type="nucleotide sequence ID" value="NZ_CP013425.1"/>
</dbReference>
<comment type="subcellular location">
    <subcellularLocation>
        <location evidence="8">Cell membrane</location>
        <topology evidence="8">Peripheral membrane protein</topology>
    </subcellularLocation>
    <subcellularLocation>
        <location evidence="2">Endomembrane system</location>
        <topology evidence="2">Peripheral membrane protein</topology>
    </subcellularLocation>
</comment>
<keyword evidence="5 8" id="KW-0406">Ion transport</keyword>
<dbReference type="InterPro" id="IPR001469">
    <property type="entry name" value="ATP_synth_F1_dsu/esu"/>
</dbReference>
<keyword evidence="11" id="KW-1185">Reference proteome</keyword>
<evidence type="ECO:0000256" key="6">
    <source>
        <dbReference type="ARBA" id="ARBA00023136"/>
    </source>
</evidence>
<keyword evidence="4 8" id="KW-0813">Transport</keyword>
<keyword evidence="7 8" id="KW-0139">CF(1)</keyword>
<keyword evidence="6 8" id="KW-0472">Membrane</keyword>
<dbReference type="InterPro" id="IPR020546">
    <property type="entry name" value="ATP_synth_F1_dsu/esu_N"/>
</dbReference>
<name>A0ABR5T2Q4_9BURK</name>
<evidence type="ECO:0000256" key="5">
    <source>
        <dbReference type="ARBA" id="ARBA00023065"/>
    </source>
</evidence>
<protein>
    <recommendedName>
        <fullName evidence="8">ATP synthase epsilon chain</fullName>
    </recommendedName>
    <alternativeName>
        <fullName evidence="8">ATP synthase F1 sector epsilon subunit</fullName>
    </alternativeName>
    <alternativeName>
        <fullName evidence="8">F-ATPase epsilon subunit</fullName>
    </alternativeName>
</protein>
<comment type="similarity">
    <text evidence="3 8">Belongs to the ATPase epsilon chain family.</text>
</comment>
<dbReference type="Pfam" id="PF02823">
    <property type="entry name" value="ATP-synt_DE_N"/>
    <property type="match status" value="1"/>
</dbReference>
<dbReference type="HAMAP" id="MF_00530">
    <property type="entry name" value="ATP_synth_epsil_bac"/>
    <property type="match status" value="1"/>
</dbReference>
<dbReference type="Gene3D" id="2.60.15.10">
    <property type="entry name" value="F0F1 ATP synthase delta/epsilon subunit, N-terminal"/>
    <property type="match status" value="1"/>
</dbReference>
<organism evidence="10 11">
    <name type="scientific">Burkholderia savannae</name>
    <dbReference type="NCBI Taxonomy" id="1637837"/>
    <lineage>
        <taxon>Bacteria</taxon>
        <taxon>Pseudomonadati</taxon>
        <taxon>Pseudomonadota</taxon>
        <taxon>Betaproteobacteria</taxon>
        <taxon>Burkholderiales</taxon>
        <taxon>Burkholderiaceae</taxon>
        <taxon>Burkholderia</taxon>
        <taxon>pseudomallei group</taxon>
    </lineage>
</organism>
<gene>
    <name evidence="8" type="primary">atpC</name>
    <name evidence="10" type="ORF">WS72_21255</name>
</gene>
<reference evidence="10 11" key="1">
    <citation type="submission" date="2015-11" db="EMBL/GenBank/DDBJ databases">
        <authorList>
            <person name="Sahl J."/>
            <person name="Wagner D."/>
            <person name="Keim P."/>
        </authorList>
    </citation>
    <scope>NUCLEOTIDE SEQUENCE [LARGE SCALE GENOMIC DNA]</scope>
    <source>
        <strain evidence="10 11">BDU18</strain>
    </source>
</reference>
<keyword evidence="8" id="KW-1003">Cell membrane</keyword>
<evidence type="ECO:0000313" key="10">
    <source>
        <dbReference type="EMBL" id="KWZ37505.1"/>
    </source>
</evidence>
<proteinExistence type="inferred from homology"/>
<dbReference type="InterPro" id="IPR036771">
    <property type="entry name" value="ATPsynth_dsu/esu_N"/>
</dbReference>
<dbReference type="SUPFAM" id="SSF51344">
    <property type="entry name" value="Epsilon subunit of F1F0-ATP synthase N-terminal domain"/>
    <property type="match status" value="1"/>
</dbReference>
<evidence type="ECO:0000259" key="9">
    <source>
        <dbReference type="Pfam" id="PF02823"/>
    </source>
</evidence>
<dbReference type="NCBIfam" id="TIGR03166">
    <property type="entry name" value="alt_F1F0_F1_eps"/>
    <property type="match status" value="1"/>
</dbReference>
<sequence length="159" mass="17496">MPAELRLVIATPARVCVDDLPIVSLRAEDASGSFGIRAGHVDFVTLLRASVVRWRTAADTRSSATHDVTHYAAIDGGVLRVTRGSRIEIACREAVLGESLAELDAIVRGVRAAQLDEKRRARVDETRLHAQAMRRLLTYLRPEHAKDGMHAPLKPETLE</sequence>
<dbReference type="Proteomes" id="UP000070255">
    <property type="component" value="Unassembled WGS sequence"/>
</dbReference>
<keyword evidence="8" id="KW-0066">ATP synthesis</keyword>
<dbReference type="NCBIfam" id="NF009981">
    <property type="entry name" value="PRK13447.1"/>
    <property type="match status" value="1"/>
</dbReference>
<dbReference type="InterPro" id="IPR024037">
    <property type="entry name" value="Alt_ATP_synth_F1_esu"/>
</dbReference>
<feature type="domain" description="ATP synthase F1 complex delta/epsilon subunit N-terminal" evidence="9">
    <location>
        <begin position="5"/>
        <end position="94"/>
    </location>
</feature>
<dbReference type="CDD" id="cd12152">
    <property type="entry name" value="F1-ATPase_delta"/>
    <property type="match status" value="1"/>
</dbReference>
<evidence type="ECO:0000256" key="3">
    <source>
        <dbReference type="ARBA" id="ARBA00005712"/>
    </source>
</evidence>
<keyword evidence="8" id="KW-0375">Hydrogen ion transport</keyword>
<comment type="caution">
    <text evidence="10">The sequence shown here is derived from an EMBL/GenBank/DDBJ whole genome shotgun (WGS) entry which is preliminary data.</text>
</comment>
<evidence type="ECO:0000256" key="8">
    <source>
        <dbReference type="HAMAP-Rule" id="MF_00530"/>
    </source>
</evidence>
<comment type="subunit">
    <text evidence="8">F-type ATPases have 2 components, CF(1) - the catalytic core - and CF(0) - the membrane proton channel. CF(1) has five subunits: alpha(3), beta(3), gamma(1), delta(1), epsilon(1). CF(0) has three main subunits: a, b and c.</text>
</comment>
<evidence type="ECO:0000256" key="1">
    <source>
        <dbReference type="ARBA" id="ARBA00003543"/>
    </source>
</evidence>